<dbReference type="Gene3D" id="3.30.40.10">
    <property type="entry name" value="Zinc/RING finger domain, C3HC4 (zinc finger)"/>
    <property type="match status" value="1"/>
</dbReference>
<dbReference type="Pfam" id="PF13920">
    <property type="entry name" value="zf-C3HC4_3"/>
    <property type="match status" value="1"/>
</dbReference>
<evidence type="ECO:0000256" key="6">
    <source>
        <dbReference type="SAM" id="MobiDB-lite"/>
    </source>
</evidence>
<dbReference type="SUPFAM" id="SSF57924">
    <property type="entry name" value="Inhibitor of apoptosis (IAP) repeat"/>
    <property type="match status" value="2"/>
</dbReference>
<dbReference type="InterPro" id="IPR001370">
    <property type="entry name" value="BIR_rpt"/>
</dbReference>
<feature type="compositionally biased region" description="Low complexity" evidence="6">
    <location>
        <begin position="302"/>
        <end position="312"/>
    </location>
</feature>
<dbReference type="SMART" id="SM00184">
    <property type="entry name" value="RING"/>
    <property type="match status" value="1"/>
</dbReference>
<dbReference type="PROSITE" id="PS50089">
    <property type="entry name" value="ZF_RING_2"/>
    <property type="match status" value="1"/>
</dbReference>
<proteinExistence type="inferred from homology"/>
<dbReference type="GO" id="GO:0043027">
    <property type="term" value="F:cysteine-type endopeptidase inhibitor activity involved in apoptotic process"/>
    <property type="evidence" value="ECO:0007669"/>
    <property type="project" value="TreeGrafter"/>
</dbReference>
<dbReference type="GO" id="GO:0005737">
    <property type="term" value="C:cytoplasm"/>
    <property type="evidence" value="ECO:0007669"/>
    <property type="project" value="TreeGrafter"/>
</dbReference>
<sequence>MSLKKRGSVKALRHDCEEMVGLKSFKGVQKEGDDHMELGGCGNTSNSEKGIDKKVTINELNKQIKYVENLTGNLDKATSHLSAKEDYQASLEKKTSELKNKESKDATKDSSLDEIIDHLGFVMKPQHWSVYMLDTVTFSHVGSIPKSWLREERWRLHTFAKYPHNTAKSAFLLAEAGFAYIGNGKGSDDTVICFFCQGMKTNWREDEDIKEAHRTMSPNCPMVTGIHCDNVPYVPATNVSFFLQNNQQARASSANTTGSDNIMTDGFVEARHISGEPGNISQHEAPRHQNVAAQPRTGRQLATQTNTAATASRGAAANNIQYQQAADEAGKSIVLTSSNTVPPYTNQENGSEPTSTAQVSNIPQATHSTEAGSVTAGVVNGESQTVSDSTQRASNTNSAQPQASSFTNSIVSQGTGNLENSSPISSGSAIQSSTLANQSLTPDTPANQSSTPAVSANQSSTPAVSANQSSVPNVSANQSSCPDESADQSWTLAVSANQAPPPAATEKSSHPTYHDLGIIVDRPKRYEYAVRQKRLETFRDWPADHHLKKEDLADAGFYYAGYGDCARCFFCGGGLRNWDDDDDVWVEHARWFAKCAFIRQKLGQGFVETVGILGREYEKISFQMVVEKMNIHPSAFQIDSKETPLKHDAAVMAVRDMGYQEKDILSAAVSIKENGQVLSADILYSTLEEKKAPRAKPTSEFENIPNSSDEEIDKATVESLKQTNNDLRLQTVCKICMDKEVAVVFLPCGHLVCCTECAAAMKDCPVCRKPVKGIVRAFMG</sequence>
<comment type="caution">
    <text evidence="8">The sequence shown here is derived from an EMBL/GenBank/DDBJ whole genome shotgun (WGS) entry which is preliminary data.</text>
</comment>
<dbReference type="Gene3D" id="1.10.1170.10">
    <property type="entry name" value="Inhibitor Of Apoptosis Protein (2mihbC-IAP-1), Chain A"/>
    <property type="match status" value="2"/>
</dbReference>
<dbReference type="GO" id="GO:0051726">
    <property type="term" value="P:regulation of cell cycle"/>
    <property type="evidence" value="ECO:0007669"/>
    <property type="project" value="TreeGrafter"/>
</dbReference>
<dbReference type="EMBL" id="BLXT01004823">
    <property type="protein sequence ID" value="GFO17516.1"/>
    <property type="molecule type" value="Genomic_DNA"/>
</dbReference>
<reference evidence="8 9" key="1">
    <citation type="journal article" date="2021" name="Elife">
        <title>Chloroplast acquisition without the gene transfer in kleptoplastic sea slugs, Plakobranchus ocellatus.</title>
        <authorList>
            <person name="Maeda T."/>
            <person name="Takahashi S."/>
            <person name="Yoshida T."/>
            <person name="Shimamura S."/>
            <person name="Takaki Y."/>
            <person name="Nagai Y."/>
            <person name="Toyoda A."/>
            <person name="Suzuki Y."/>
            <person name="Arimoto A."/>
            <person name="Ishii H."/>
            <person name="Satoh N."/>
            <person name="Nishiyama T."/>
            <person name="Hasebe M."/>
            <person name="Maruyama T."/>
            <person name="Minagawa J."/>
            <person name="Obokata J."/>
            <person name="Shigenobu S."/>
        </authorList>
    </citation>
    <scope>NUCLEOTIDE SEQUENCE [LARGE SCALE GENOMIC DNA]</scope>
</reference>
<dbReference type="GO" id="GO:0005634">
    <property type="term" value="C:nucleus"/>
    <property type="evidence" value="ECO:0007669"/>
    <property type="project" value="TreeGrafter"/>
</dbReference>
<keyword evidence="2" id="KW-0479">Metal-binding</keyword>
<dbReference type="Proteomes" id="UP000735302">
    <property type="component" value="Unassembled WGS sequence"/>
</dbReference>
<dbReference type="GO" id="GO:0008270">
    <property type="term" value="F:zinc ion binding"/>
    <property type="evidence" value="ECO:0007669"/>
    <property type="project" value="UniProtKB-KW"/>
</dbReference>
<feature type="region of interest" description="Disordered" evidence="6">
    <location>
        <begin position="337"/>
        <end position="362"/>
    </location>
</feature>
<feature type="compositionally biased region" description="Polar residues" evidence="6">
    <location>
        <begin position="382"/>
        <end position="420"/>
    </location>
</feature>
<feature type="compositionally biased region" description="Low complexity" evidence="6">
    <location>
        <begin position="421"/>
        <end position="433"/>
    </location>
</feature>
<evidence type="ECO:0000313" key="9">
    <source>
        <dbReference type="Proteomes" id="UP000735302"/>
    </source>
</evidence>
<evidence type="ECO:0000259" key="7">
    <source>
        <dbReference type="PROSITE" id="PS50089"/>
    </source>
</evidence>
<dbReference type="PANTHER" id="PTHR10044:SF139">
    <property type="entry name" value="DEATH-ASSOCIATED INHIBITOR OF APOPTOSIS 2"/>
    <property type="match status" value="1"/>
</dbReference>
<dbReference type="GO" id="GO:0043066">
    <property type="term" value="P:negative regulation of apoptotic process"/>
    <property type="evidence" value="ECO:0007669"/>
    <property type="project" value="TreeGrafter"/>
</dbReference>
<feature type="compositionally biased region" description="Polar residues" evidence="6">
    <location>
        <begin position="434"/>
        <end position="488"/>
    </location>
</feature>
<dbReference type="InterPro" id="IPR001841">
    <property type="entry name" value="Znf_RING"/>
</dbReference>
<dbReference type="Pfam" id="PF00653">
    <property type="entry name" value="BIR"/>
    <property type="match status" value="2"/>
</dbReference>
<comment type="similarity">
    <text evidence="1">Belongs to the IAP family.</text>
</comment>
<dbReference type="AlphaFoldDB" id="A0AAV4B2D7"/>
<keyword evidence="4" id="KW-0862">Zinc</keyword>
<keyword evidence="9" id="KW-1185">Reference proteome</keyword>
<evidence type="ECO:0000256" key="1">
    <source>
        <dbReference type="ARBA" id="ARBA00006672"/>
    </source>
</evidence>
<dbReference type="PANTHER" id="PTHR10044">
    <property type="entry name" value="INHIBITOR OF APOPTOSIS"/>
    <property type="match status" value="1"/>
</dbReference>
<feature type="region of interest" description="Disordered" evidence="6">
    <location>
        <begin position="292"/>
        <end position="312"/>
    </location>
</feature>
<feature type="domain" description="RING-type" evidence="7">
    <location>
        <begin position="733"/>
        <end position="768"/>
    </location>
</feature>
<evidence type="ECO:0000313" key="8">
    <source>
        <dbReference type="EMBL" id="GFO17516.1"/>
    </source>
</evidence>
<name>A0AAV4B2D7_9GAST</name>
<keyword evidence="3 5" id="KW-0863">Zinc-finger</keyword>
<gene>
    <name evidence="8" type="ORF">PoB_004402100</name>
</gene>
<feature type="region of interest" description="Disordered" evidence="6">
    <location>
        <begin position="382"/>
        <end position="488"/>
    </location>
</feature>
<protein>
    <submittedName>
        <fullName evidence="8">Baculoviral iap repeat-containing protein 7</fullName>
    </submittedName>
</protein>
<evidence type="ECO:0000256" key="5">
    <source>
        <dbReference type="PROSITE-ProRule" id="PRU00175"/>
    </source>
</evidence>
<evidence type="ECO:0000256" key="2">
    <source>
        <dbReference type="ARBA" id="ARBA00022723"/>
    </source>
</evidence>
<organism evidence="8 9">
    <name type="scientific">Plakobranchus ocellatus</name>
    <dbReference type="NCBI Taxonomy" id="259542"/>
    <lineage>
        <taxon>Eukaryota</taxon>
        <taxon>Metazoa</taxon>
        <taxon>Spiralia</taxon>
        <taxon>Lophotrochozoa</taxon>
        <taxon>Mollusca</taxon>
        <taxon>Gastropoda</taxon>
        <taxon>Heterobranchia</taxon>
        <taxon>Euthyneura</taxon>
        <taxon>Panpulmonata</taxon>
        <taxon>Sacoglossa</taxon>
        <taxon>Placobranchoidea</taxon>
        <taxon>Plakobranchidae</taxon>
        <taxon>Plakobranchus</taxon>
    </lineage>
</organism>
<dbReference type="PROSITE" id="PS50143">
    <property type="entry name" value="BIR_REPEAT_2"/>
    <property type="match status" value="2"/>
</dbReference>
<dbReference type="InterPro" id="IPR050784">
    <property type="entry name" value="IAP"/>
</dbReference>
<dbReference type="InterPro" id="IPR013083">
    <property type="entry name" value="Znf_RING/FYVE/PHD"/>
</dbReference>
<evidence type="ECO:0000256" key="4">
    <source>
        <dbReference type="ARBA" id="ARBA00022833"/>
    </source>
</evidence>
<dbReference type="SMART" id="SM00238">
    <property type="entry name" value="BIR"/>
    <property type="match status" value="2"/>
</dbReference>
<evidence type="ECO:0000256" key="3">
    <source>
        <dbReference type="ARBA" id="ARBA00022771"/>
    </source>
</evidence>
<accession>A0AAV4B2D7</accession>
<dbReference type="FunFam" id="1.10.1170.10:FF:000002">
    <property type="entry name" value="Baculoviral IAP repeat containing 7"/>
    <property type="match status" value="1"/>
</dbReference>
<dbReference type="CDD" id="cd00022">
    <property type="entry name" value="BIR"/>
    <property type="match status" value="2"/>
</dbReference>
<dbReference type="CDD" id="cd16713">
    <property type="entry name" value="RING-HC_BIRC2_3_7"/>
    <property type="match status" value="1"/>
</dbReference>